<reference evidence="2 3" key="1">
    <citation type="journal article" date="2014" name="Int. J. Syst. Evol. Microbiol.">
        <title>Phaeodactylibacter xiamenensis gen. nov., sp. nov., a member of the family Saprospiraceae isolated from the marine alga Phaeodactylum tricornutum.</title>
        <authorList>
            <person name="Chen Z.Jr."/>
            <person name="Lei X."/>
            <person name="Lai Q."/>
            <person name="Li Y."/>
            <person name="Zhang B."/>
            <person name="Zhang J."/>
            <person name="Zhang H."/>
            <person name="Yang L."/>
            <person name="Zheng W."/>
            <person name="Tian Y."/>
            <person name="Yu Z."/>
            <person name="Xu H.Jr."/>
            <person name="Zheng T."/>
        </authorList>
    </citation>
    <scope>NUCLEOTIDE SEQUENCE [LARGE SCALE GENOMIC DNA]</scope>
    <source>
        <strain evidence="2 3">KD52</strain>
    </source>
</reference>
<feature type="signal peptide" evidence="1">
    <location>
        <begin position="1"/>
        <end position="22"/>
    </location>
</feature>
<comment type="caution">
    <text evidence="2">The sequence shown here is derived from an EMBL/GenBank/DDBJ whole genome shotgun (WGS) entry which is preliminary data.</text>
</comment>
<dbReference type="OrthoDB" id="1493110at2"/>
<feature type="chain" id="PRO_5001947751" description="SPOR domain-containing protein" evidence="1">
    <location>
        <begin position="23"/>
        <end position="128"/>
    </location>
</feature>
<dbReference type="RefSeq" id="WP_044229326.1">
    <property type="nucleotide sequence ID" value="NZ_CAKZLC010000316.1"/>
</dbReference>
<dbReference type="AlphaFoldDB" id="A0A098S230"/>
<protein>
    <recommendedName>
        <fullName evidence="4">SPOR domain-containing protein</fullName>
    </recommendedName>
</protein>
<dbReference type="STRING" id="1524460.IX84_29625"/>
<proteinExistence type="predicted"/>
<evidence type="ECO:0000256" key="1">
    <source>
        <dbReference type="SAM" id="SignalP"/>
    </source>
</evidence>
<name>A0A098S230_9BACT</name>
<accession>A0A098S230</accession>
<keyword evidence="3" id="KW-1185">Reference proteome</keyword>
<dbReference type="EMBL" id="JPOS01000092">
    <property type="protein sequence ID" value="KGE85227.1"/>
    <property type="molecule type" value="Genomic_DNA"/>
</dbReference>
<organism evidence="2 3">
    <name type="scientific">Phaeodactylibacter xiamenensis</name>
    <dbReference type="NCBI Taxonomy" id="1524460"/>
    <lineage>
        <taxon>Bacteria</taxon>
        <taxon>Pseudomonadati</taxon>
        <taxon>Bacteroidota</taxon>
        <taxon>Saprospiria</taxon>
        <taxon>Saprospirales</taxon>
        <taxon>Haliscomenobacteraceae</taxon>
        <taxon>Phaeodactylibacter</taxon>
    </lineage>
</organism>
<sequence length="128" mass="14916">MNIAKYFVLLINICLLPILSQAQERPSYCDEIPVMYDKGAMAKPPALPKFETTPVTEYKVQVAILKFTHPKDYPFHKYLVARYRPCEQVWVVETKKCFRSRQEAEDMRSELKDLGYSGAYLVEVLAYE</sequence>
<gene>
    <name evidence="2" type="ORF">IX84_29625</name>
</gene>
<dbReference type="Proteomes" id="UP000029736">
    <property type="component" value="Unassembled WGS sequence"/>
</dbReference>
<evidence type="ECO:0000313" key="3">
    <source>
        <dbReference type="Proteomes" id="UP000029736"/>
    </source>
</evidence>
<evidence type="ECO:0008006" key="4">
    <source>
        <dbReference type="Google" id="ProtNLM"/>
    </source>
</evidence>
<keyword evidence="1" id="KW-0732">Signal</keyword>
<evidence type="ECO:0000313" key="2">
    <source>
        <dbReference type="EMBL" id="KGE85227.1"/>
    </source>
</evidence>